<dbReference type="InterPro" id="IPR008279">
    <property type="entry name" value="PEP-util_enz_mobile_dom"/>
</dbReference>
<evidence type="ECO:0000256" key="1">
    <source>
        <dbReference type="SAM" id="MobiDB-lite"/>
    </source>
</evidence>
<keyword evidence="4" id="KW-1185">Reference proteome</keyword>
<feature type="region of interest" description="Disordered" evidence="1">
    <location>
        <begin position="1"/>
        <end position="45"/>
    </location>
</feature>
<dbReference type="InterPro" id="IPR051549">
    <property type="entry name" value="PEP_Utilizing_Enz"/>
</dbReference>
<proteinExistence type="predicted"/>
<evidence type="ECO:0000313" key="3">
    <source>
        <dbReference type="EMBL" id="QXJ21105.1"/>
    </source>
</evidence>
<gene>
    <name evidence="3" type="ORF">AGRA3207_001927</name>
</gene>
<dbReference type="Proteomes" id="UP001049518">
    <property type="component" value="Chromosome"/>
</dbReference>
<reference evidence="3" key="1">
    <citation type="submission" date="2020-07" db="EMBL/GenBank/DDBJ databases">
        <authorList>
            <person name="Tarantini F.S."/>
            <person name="Hong K.W."/>
            <person name="Chan K.G."/>
        </authorList>
    </citation>
    <scope>NUCLEOTIDE SEQUENCE</scope>
    <source>
        <strain evidence="3">32-07</strain>
    </source>
</reference>
<dbReference type="PANTHER" id="PTHR43615:SF1">
    <property type="entry name" value="PPDK_N DOMAIN-CONTAINING PROTEIN"/>
    <property type="match status" value="1"/>
</dbReference>
<name>A0ABX8QR15_9ACTN</name>
<organism evidence="3 4">
    <name type="scientific">Actinomadura graeca</name>
    <dbReference type="NCBI Taxonomy" id="2750812"/>
    <lineage>
        <taxon>Bacteria</taxon>
        <taxon>Bacillati</taxon>
        <taxon>Actinomycetota</taxon>
        <taxon>Actinomycetes</taxon>
        <taxon>Streptosporangiales</taxon>
        <taxon>Thermomonosporaceae</taxon>
        <taxon>Actinomadura</taxon>
    </lineage>
</organism>
<dbReference type="PANTHER" id="PTHR43615">
    <property type="entry name" value="PHOSPHOENOLPYRUVATE SYNTHASE-RELATED"/>
    <property type="match status" value="1"/>
</dbReference>
<dbReference type="Pfam" id="PF00391">
    <property type="entry name" value="PEP-utilizers"/>
    <property type="match status" value="1"/>
</dbReference>
<sequence length="645" mass="72171">MVTPTCKPPVDVKEQPVTTADGERSQTPPSAQPTPGRGFPDPYEISTPEGAEGWEEMYAYHNRFLYARRAEDSAKTWFRNSLHFPEVSYPFDQLIVDGAFTGTGVTNTRVFVLPPAKGLDVRVVNGYTYMSTIPSPDEEEQARRAEEFAKRAGHYFRNWETLYAEWQDRVTDAIRTVHDLEVPPLSEFEPIERVLEERGPSQGNQLLAAYHRLLEHGDRIWTLHSEFLNLGYAAYLRFLTLCKEHFPEIDDQTISRMVSGIDVLLFRPDDELRALARKAEELGVGDAVRAATTGEELITGLGGTGAGRRWLAALEESKDPWFHFSYGSGMYHSHRSWIDDLTLPIQAIGDYIDRLREGDDLVRPLEKLQAERDALVDQYRSLLDEEDLPGFDEALGLARLVFPYVENHNFYVEHWFLTNFWNKVREFSALLQKWGFWEDVEDIFFLRRAEVEEAVVDLQMAWGAGGDPQGGHHWPEVIRRRKEIYAALSGWNPPPALGPVPEEISEPLTIMLWGITPETVERWLAAQGDGANGTTLSGFAGSPGVAEGRARLVLRPSELDAVQDGEILVAPVTSPSWTPVFGRIRGAVSDIGGIMCHAAIVSREYELPAVVGTGFGTSTIKTGQLIRVDGDTGTVTILDEAADVS</sequence>
<dbReference type="InterPro" id="IPR036637">
    <property type="entry name" value="Phosphohistidine_dom_sf"/>
</dbReference>
<dbReference type="EMBL" id="CP059572">
    <property type="protein sequence ID" value="QXJ21105.1"/>
    <property type="molecule type" value="Genomic_DNA"/>
</dbReference>
<feature type="domain" description="PEP-utilising enzyme mobile" evidence="2">
    <location>
        <begin position="563"/>
        <end position="633"/>
    </location>
</feature>
<dbReference type="Gene3D" id="3.50.30.10">
    <property type="entry name" value="Phosphohistidine domain"/>
    <property type="match status" value="1"/>
</dbReference>
<evidence type="ECO:0000313" key="4">
    <source>
        <dbReference type="Proteomes" id="UP001049518"/>
    </source>
</evidence>
<evidence type="ECO:0000259" key="2">
    <source>
        <dbReference type="Pfam" id="PF00391"/>
    </source>
</evidence>
<dbReference type="NCBIfam" id="NF006153">
    <property type="entry name" value="PRK08296.1-5"/>
    <property type="match status" value="1"/>
</dbReference>
<accession>A0ABX8QR15</accession>
<protein>
    <submittedName>
        <fullName evidence="3">PEP-utilizing protein mobile subunit</fullName>
    </submittedName>
</protein>
<dbReference type="SUPFAM" id="SSF52009">
    <property type="entry name" value="Phosphohistidine domain"/>
    <property type="match status" value="1"/>
</dbReference>
<dbReference type="NCBIfam" id="NF006150">
    <property type="entry name" value="PRK08296.1-2"/>
    <property type="match status" value="1"/>
</dbReference>
<dbReference type="NCBIfam" id="NF006151">
    <property type="entry name" value="PRK08296.1-3"/>
    <property type="match status" value="1"/>
</dbReference>